<comment type="caution">
    <text evidence="2">The sequence shown here is derived from an EMBL/GenBank/DDBJ whole genome shotgun (WGS) entry which is preliminary data.</text>
</comment>
<organism evidence="2 4">
    <name type="scientific">Adineta ricciae</name>
    <name type="common">Rotifer</name>
    <dbReference type="NCBI Taxonomy" id="249248"/>
    <lineage>
        <taxon>Eukaryota</taxon>
        <taxon>Metazoa</taxon>
        <taxon>Spiralia</taxon>
        <taxon>Gnathifera</taxon>
        <taxon>Rotifera</taxon>
        <taxon>Eurotatoria</taxon>
        <taxon>Bdelloidea</taxon>
        <taxon>Adinetida</taxon>
        <taxon>Adinetidae</taxon>
        <taxon>Adineta</taxon>
    </lineage>
</organism>
<reference evidence="2" key="1">
    <citation type="submission" date="2021-02" db="EMBL/GenBank/DDBJ databases">
        <authorList>
            <person name="Nowell W R."/>
        </authorList>
    </citation>
    <scope>NUCLEOTIDE SEQUENCE</scope>
</reference>
<dbReference type="OrthoDB" id="10054717at2759"/>
<dbReference type="Proteomes" id="UP000663852">
    <property type="component" value="Unassembled WGS sequence"/>
</dbReference>
<name>A0A813QR69_ADIRI</name>
<accession>A0A813QR69</accession>
<dbReference type="EMBL" id="CAJNOR010000044">
    <property type="protein sequence ID" value="CAF0770461.1"/>
    <property type="molecule type" value="Genomic_DNA"/>
</dbReference>
<protein>
    <submittedName>
        <fullName evidence="2">Uncharacterized protein</fullName>
    </submittedName>
</protein>
<gene>
    <name evidence="3" type="ORF">EDS130_LOCUS34954</name>
    <name evidence="2" type="ORF">XAT740_LOCUS1422</name>
</gene>
<evidence type="ECO:0000313" key="4">
    <source>
        <dbReference type="Proteomes" id="UP000663828"/>
    </source>
</evidence>
<evidence type="ECO:0000256" key="1">
    <source>
        <dbReference type="SAM" id="MobiDB-lite"/>
    </source>
</evidence>
<dbReference type="AlphaFoldDB" id="A0A813QR69"/>
<feature type="region of interest" description="Disordered" evidence="1">
    <location>
        <begin position="18"/>
        <end position="67"/>
    </location>
</feature>
<sequence>MSSSADPNEKTIRAAELAEAHITGQDTPASDPHKKADAENQGWMSGDQFTIAETPVAPPGATPGTKE</sequence>
<dbReference type="EMBL" id="CAJNOJ010000300">
    <property type="protein sequence ID" value="CAF1381536.1"/>
    <property type="molecule type" value="Genomic_DNA"/>
</dbReference>
<dbReference type="Proteomes" id="UP000663828">
    <property type="component" value="Unassembled WGS sequence"/>
</dbReference>
<proteinExistence type="predicted"/>
<evidence type="ECO:0000313" key="3">
    <source>
        <dbReference type="EMBL" id="CAF1381536.1"/>
    </source>
</evidence>
<keyword evidence="4" id="KW-1185">Reference proteome</keyword>
<evidence type="ECO:0000313" key="2">
    <source>
        <dbReference type="EMBL" id="CAF0770461.1"/>
    </source>
</evidence>